<proteinExistence type="predicted"/>
<comment type="caution">
    <text evidence="1">The sequence shown here is derived from an EMBL/GenBank/DDBJ whole genome shotgun (WGS) entry which is preliminary data.</text>
</comment>
<dbReference type="PANTHER" id="PTHR33986:SF15">
    <property type="entry name" value="MITOCHONDRIAL FISSION PROTEIN ELM1"/>
    <property type="match status" value="1"/>
</dbReference>
<evidence type="ECO:0000313" key="2">
    <source>
        <dbReference type="Proteomes" id="UP000580654"/>
    </source>
</evidence>
<dbReference type="InterPro" id="IPR009367">
    <property type="entry name" value="Elm1-like"/>
</dbReference>
<dbReference type="RefSeq" id="WP_246418271.1">
    <property type="nucleotide sequence ID" value="NZ_JACIJD010000007.1"/>
</dbReference>
<evidence type="ECO:0008006" key="3">
    <source>
        <dbReference type="Google" id="ProtNLM"/>
    </source>
</evidence>
<dbReference type="AlphaFoldDB" id="A0A840YCG6"/>
<name>A0A840YCG6_9PROT</name>
<organism evidence="1 2">
    <name type="scientific">Muricoccus pecuniae</name>
    <dbReference type="NCBI Taxonomy" id="693023"/>
    <lineage>
        <taxon>Bacteria</taxon>
        <taxon>Pseudomonadati</taxon>
        <taxon>Pseudomonadota</taxon>
        <taxon>Alphaproteobacteria</taxon>
        <taxon>Acetobacterales</taxon>
        <taxon>Roseomonadaceae</taxon>
        <taxon>Muricoccus</taxon>
    </lineage>
</organism>
<keyword evidence="2" id="KW-1185">Reference proteome</keyword>
<dbReference type="PANTHER" id="PTHR33986">
    <property type="entry name" value="OS02G0535700 PROTEIN"/>
    <property type="match status" value="1"/>
</dbReference>
<accession>A0A840YCG6</accession>
<reference evidence="1 2" key="1">
    <citation type="submission" date="2020-08" db="EMBL/GenBank/DDBJ databases">
        <title>Genomic Encyclopedia of Type Strains, Phase IV (KMG-IV): sequencing the most valuable type-strain genomes for metagenomic binning, comparative biology and taxonomic classification.</title>
        <authorList>
            <person name="Goeker M."/>
        </authorList>
    </citation>
    <scope>NUCLEOTIDE SEQUENCE [LARGE SCALE GENOMIC DNA]</scope>
    <source>
        <strain evidence="1 2">DSM 25622</strain>
    </source>
</reference>
<evidence type="ECO:0000313" key="1">
    <source>
        <dbReference type="EMBL" id="MBB5693791.1"/>
    </source>
</evidence>
<sequence length="329" mass="33824">MCPGARYGARMNGQAGEEVWVLADPRAGTAAQALGIAERLGWPFRTLPLEWSALAGLPLAWPSLAGLAPAARGLIAPPWPGLVISAGRRSAPVSRWLRRRGARTVHCMRPGLAADDFDLLVIGRHDDPAPAPNILPILGATHRISPAVLAVARAEWPGLEALPRPRVAVLLGGAVRGEGLDPGEALGIIERVIPGAGSILATTSRRSGTAAGEALAGRLEGVPGHLHRWGTPGPNPYAAFLALADAVVVSGDSVSMLSEALATAAPVFIAGAPPGARRHRALHASLIAAGQAVPLDHFPHAPSRPPLDESGRVAGILRASLLRGIAACG</sequence>
<protein>
    <recommendedName>
        <fullName evidence="3">Nucleoside-diphosphate sugar epimerase</fullName>
    </recommendedName>
</protein>
<dbReference type="Proteomes" id="UP000580654">
    <property type="component" value="Unassembled WGS sequence"/>
</dbReference>
<dbReference type="Pfam" id="PF06258">
    <property type="entry name" value="Mito_fiss_Elm1"/>
    <property type="match status" value="1"/>
</dbReference>
<dbReference type="EMBL" id="JACIJD010000007">
    <property type="protein sequence ID" value="MBB5693791.1"/>
    <property type="molecule type" value="Genomic_DNA"/>
</dbReference>
<gene>
    <name evidence="1" type="ORF">FHS87_001828</name>
</gene>